<evidence type="ECO:0000313" key="2">
    <source>
        <dbReference type="Proteomes" id="UP000609651"/>
    </source>
</evidence>
<sequence length="91" mass="10077">MKHALMGRALRSAILEEAERLRDCDVGDPGACAEDVLQLYAVRDALDGAETREDQWGRANVPLTPDVLAVLREVERTGCHYDRTKAREALG</sequence>
<comment type="caution">
    <text evidence="1">The sequence shown here is derived from an EMBL/GenBank/DDBJ whole genome shotgun (WGS) entry which is preliminary data.</text>
</comment>
<proteinExistence type="predicted"/>
<evidence type="ECO:0000313" key="1">
    <source>
        <dbReference type="EMBL" id="NNJ26470.1"/>
    </source>
</evidence>
<dbReference type="Proteomes" id="UP000609651">
    <property type="component" value="Unassembled WGS sequence"/>
</dbReference>
<keyword evidence="2" id="KW-1185">Reference proteome</keyword>
<protein>
    <submittedName>
        <fullName evidence="1">Uncharacterized protein</fullName>
    </submittedName>
</protein>
<reference evidence="1 2" key="1">
    <citation type="journal article" date="2020" name="Syst. Appl. Microbiol.">
        <title>Alienimonas chondri sp. nov., a novel planctomycete isolated from the biofilm of the red alga Chondrus crispus.</title>
        <authorList>
            <person name="Vitorino I."/>
            <person name="Albuquerque L."/>
            <person name="Wiegand S."/>
            <person name="Kallscheuer N."/>
            <person name="da Costa M.S."/>
            <person name="Lobo-da-Cunha A."/>
            <person name="Jogler C."/>
            <person name="Lage O.M."/>
        </authorList>
    </citation>
    <scope>NUCLEOTIDE SEQUENCE [LARGE SCALE GENOMIC DNA]</scope>
    <source>
        <strain evidence="1 2">LzC2</strain>
    </source>
</reference>
<gene>
    <name evidence="1" type="ORF">LzC2_25570</name>
</gene>
<name>A0ABX1VEF4_9PLAN</name>
<organism evidence="1 2">
    <name type="scientific">Alienimonas chondri</name>
    <dbReference type="NCBI Taxonomy" id="2681879"/>
    <lineage>
        <taxon>Bacteria</taxon>
        <taxon>Pseudomonadati</taxon>
        <taxon>Planctomycetota</taxon>
        <taxon>Planctomycetia</taxon>
        <taxon>Planctomycetales</taxon>
        <taxon>Planctomycetaceae</taxon>
        <taxon>Alienimonas</taxon>
    </lineage>
</organism>
<accession>A0ABX1VEF4</accession>
<dbReference type="RefSeq" id="WP_171187545.1">
    <property type="nucleotide sequence ID" value="NZ_WTPX01000080.1"/>
</dbReference>
<dbReference type="EMBL" id="WTPX01000080">
    <property type="protein sequence ID" value="NNJ26470.1"/>
    <property type="molecule type" value="Genomic_DNA"/>
</dbReference>